<keyword evidence="10" id="KW-1053">Target membrane</keyword>
<evidence type="ECO:0000256" key="2">
    <source>
        <dbReference type="ARBA" id="ARBA00004613"/>
    </source>
</evidence>
<keyword evidence="14" id="KW-1185">Reference proteome</keyword>
<dbReference type="InterPro" id="IPR018216">
    <property type="entry name" value="Cathelicidin_CS"/>
</dbReference>
<proteinExistence type="inferred from homology"/>
<evidence type="ECO:0000256" key="12">
    <source>
        <dbReference type="SAM" id="SignalP"/>
    </source>
</evidence>
<keyword evidence="5" id="KW-0929">Antimicrobial</keyword>
<dbReference type="PANTHER" id="PTHR10206">
    <property type="entry name" value="CATHELICIDIN"/>
    <property type="match status" value="1"/>
</dbReference>
<reference evidence="13" key="2">
    <citation type="submission" date="2025-09" db="UniProtKB">
        <authorList>
            <consortium name="Ensembl"/>
        </authorList>
    </citation>
    <scope>IDENTIFICATION</scope>
</reference>
<dbReference type="FunFam" id="3.10.450.10:FF:000003">
    <property type="entry name" value="Cathelicidin antimicrobial peptide"/>
    <property type="match status" value="1"/>
</dbReference>
<dbReference type="SUPFAM" id="SSF54403">
    <property type="entry name" value="Cystatin/monellin"/>
    <property type="match status" value="1"/>
</dbReference>
<accession>A0A8C6XV83</accession>
<dbReference type="GO" id="GO:0044218">
    <property type="term" value="C:other organism cell membrane"/>
    <property type="evidence" value="ECO:0007669"/>
    <property type="project" value="UniProtKB-KW"/>
</dbReference>
<comment type="subcellular location">
    <subcellularLocation>
        <location evidence="2">Secreted</location>
    </subcellularLocation>
    <subcellularLocation>
        <location evidence="1">Target cell membrane</location>
    </subcellularLocation>
</comment>
<sequence>FMAKEPTMEGIFWKTLLVVGALSASGHCAPSQKVLTYAEAVEQGVVNYNKKAKEDSLYRLLEAVPRPGWDPNSKGTQELIFTIKETVCPAKKEASLDKCDFKEGGVKVKEKKNQEEEEVRKWYGGRWNHWPSRRDPTSLEAPHLSHVLEKRLQVKMVSPKLSP</sequence>
<keyword evidence="12" id="KW-0732">Signal</keyword>
<evidence type="ECO:0000313" key="14">
    <source>
        <dbReference type="Proteomes" id="UP000694559"/>
    </source>
</evidence>
<evidence type="ECO:0000256" key="8">
    <source>
        <dbReference type="ARBA" id="ARBA00023136"/>
    </source>
</evidence>
<name>A0A8C6XV83_NAJNA</name>
<evidence type="ECO:0000256" key="7">
    <source>
        <dbReference type="ARBA" id="ARBA00023022"/>
    </source>
</evidence>
<protein>
    <recommendedName>
        <fullName evidence="11">Vipericidin</fullName>
    </recommendedName>
</protein>
<keyword evidence="9" id="KW-1015">Disulfide bond</keyword>
<keyword evidence="4" id="KW-0964">Secreted</keyword>
<organism evidence="13 14">
    <name type="scientific">Naja naja</name>
    <name type="common">Indian cobra</name>
    <dbReference type="NCBI Taxonomy" id="35670"/>
    <lineage>
        <taxon>Eukaryota</taxon>
        <taxon>Metazoa</taxon>
        <taxon>Chordata</taxon>
        <taxon>Craniata</taxon>
        <taxon>Vertebrata</taxon>
        <taxon>Euteleostomi</taxon>
        <taxon>Lepidosauria</taxon>
        <taxon>Squamata</taxon>
        <taxon>Bifurcata</taxon>
        <taxon>Unidentata</taxon>
        <taxon>Episquamata</taxon>
        <taxon>Toxicofera</taxon>
        <taxon>Serpentes</taxon>
        <taxon>Colubroidea</taxon>
        <taxon>Elapidae</taxon>
        <taxon>Elapinae</taxon>
        <taxon>Naja</taxon>
    </lineage>
</organism>
<evidence type="ECO:0000256" key="4">
    <source>
        <dbReference type="ARBA" id="ARBA00022525"/>
    </source>
</evidence>
<dbReference type="InterPro" id="IPR001894">
    <property type="entry name" value="Cathelicidin-like"/>
</dbReference>
<dbReference type="Proteomes" id="UP000694559">
    <property type="component" value="Unplaced"/>
</dbReference>
<dbReference type="Ensembl" id="ENSNNAT00000020027.1">
    <property type="protein sequence ID" value="ENSNNAP00000019077.1"/>
    <property type="gene ID" value="ENSNNAG00000012742.1"/>
</dbReference>
<evidence type="ECO:0000256" key="6">
    <source>
        <dbReference type="ARBA" id="ARBA00022537"/>
    </source>
</evidence>
<feature type="chain" id="PRO_5034624876" description="Vipericidin" evidence="12">
    <location>
        <begin position="29"/>
        <end position="163"/>
    </location>
</feature>
<reference evidence="13" key="1">
    <citation type="submission" date="2025-08" db="UniProtKB">
        <authorList>
            <consortium name="Ensembl"/>
        </authorList>
    </citation>
    <scope>IDENTIFICATION</scope>
</reference>
<feature type="signal peptide" evidence="12">
    <location>
        <begin position="1"/>
        <end position="28"/>
    </location>
</feature>
<evidence type="ECO:0000256" key="1">
    <source>
        <dbReference type="ARBA" id="ARBA00004175"/>
    </source>
</evidence>
<dbReference type="GO" id="GO:0005615">
    <property type="term" value="C:extracellular space"/>
    <property type="evidence" value="ECO:0007669"/>
    <property type="project" value="TreeGrafter"/>
</dbReference>
<dbReference type="InterPro" id="IPR046350">
    <property type="entry name" value="Cystatin_sf"/>
</dbReference>
<dbReference type="Pfam" id="PF00666">
    <property type="entry name" value="Cathelicidins"/>
    <property type="match status" value="1"/>
</dbReference>
<evidence type="ECO:0000256" key="10">
    <source>
        <dbReference type="ARBA" id="ARBA00023298"/>
    </source>
</evidence>
<evidence type="ECO:0000256" key="9">
    <source>
        <dbReference type="ARBA" id="ARBA00023157"/>
    </source>
</evidence>
<dbReference type="OrthoDB" id="9930485at2759"/>
<keyword evidence="7" id="KW-0044">Antibiotic</keyword>
<keyword evidence="6" id="KW-1052">Target cell membrane</keyword>
<dbReference type="PROSITE" id="PS00947">
    <property type="entry name" value="CATHELICIDINS_2"/>
    <property type="match status" value="1"/>
</dbReference>
<dbReference type="AlphaFoldDB" id="A0A8C6XV83"/>
<keyword evidence="8" id="KW-0472">Membrane</keyword>
<comment type="similarity">
    <text evidence="3">Belongs to the cathelicidin family.</text>
</comment>
<dbReference type="Gene3D" id="3.10.450.10">
    <property type="match status" value="1"/>
</dbReference>
<evidence type="ECO:0000313" key="13">
    <source>
        <dbReference type="Ensembl" id="ENSNNAP00000019077.1"/>
    </source>
</evidence>
<dbReference type="GeneTree" id="ENSGT01110000268783"/>
<dbReference type="PANTHER" id="PTHR10206:SF0">
    <property type="entry name" value="CATHELICIDIN B1-RELATED"/>
    <property type="match status" value="1"/>
</dbReference>
<evidence type="ECO:0000256" key="5">
    <source>
        <dbReference type="ARBA" id="ARBA00022529"/>
    </source>
</evidence>
<evidence type="ECO:0000256" key="3">
    <source>
        <dbReference type="ARBA" id="ARBA00005320"/>
    </source>
</evidence>
<evidence type="ECO:0000256" key="11">
    <source>
        <dbReference type="ARBA" id="ARBA00030320"/>
    </source>
</evidence>
<dbReference type="GO" id="GO:0042742">
    <property type="term" value="P:defense response to bacterium"/>
    <property type="evidence" value="ECO:0007669"/>
    <property type="project" value="UniProtKB-KW"/>
</dbReference>